<keyword evidence="1" id="KW-0433">Leucine-rich repeat</keyword>
<evidence type="ECO:0000313" key="6">
    <source>
        <dbReference type="Proteomes" id="UP001627284"/>
    </source>
</evidence>
<feature type="compositionally biased region" description="Basic and acidic residues" evidence="3">
    <location>
        <begin position="207"/>
        <end position="218"/>
    </location>
</feature>
<name>A0ABD2SWD9_9SOLN</name>
<dbReference type="Proteomes" id="UP001627284">
    <property type="component" value="Unassembled WGS sequence"/>
</dbReference>
<feature type="region of interest" description="Disordered" evidence="3">
    <location>
        <begin position="207"/>
        <end position="242"/>
    </location>
</feature>
<dbReference type="AlphaFoldDB" id="A0ABD2SWD9"/>
<comment type="caution">
    <text evidence="5">The sequence shown here is derived from an EMBL/GenBank/DDBJ whole genome shotgun (WGS) entry which is preliminary data.</text>
</comment>
<proteinExistence type="predicted"/>
<evidence type="ECO:0000313" key="5">
    <source>
        <dbReference type="EMBL" id="KAL3348061.1"/>
    </source>
</evidence>
<evidence type="ECO:0000256" key="3">
    <source>
        <dbReference type="SAM" id="MobiDB-lite"/>
    </source>
</evidence>
<evidence type="ECO:0000256" key="1">
    <source>
        <dbReference type="ARBA" id="ARBA00022614"/>
    </source>
</evidence>
<evidence type="ECO:0000256" key="2">
    <source>
        <dbReference type="ARBA" id="ARBA00022737"/>
    </source>
</evidence>
<reference evidence="5 6" key="1">
    <citation type="submission" date="2024-05" db="EMBL/GenBank/DDBJ databases">
        <title>De novo assembly of an allotetraploid wild potato.</title>
        <authorList>
            <person name="Hosaka A.J."/>
        </authorList>
    </citation>
    <scope>NUCLEOTIDE SEQUENCE [LARGE SCALE GENOMIC DNA]</scope>
    <source>
        <tissue evidence="5">Young leaves</tissue>
    </source>
</reference>
<keyword evidence="6" id="KW-1185">Reference proteome</keyword>
<evidence type="ECO:0000259" key="4">
    <source>
        <dbReference type="Pfam" id="PF20160"/>
    </source>
</evidence>
<feature type="domain" description="C-JID" evidence="4">
    <location>
        <begin position="53"/>
        <end position="184"/>
    </location>
</feature>
<gene>
    <name evidence="5" type="ORF">AABB24_021619</name>
</gene>
<sequence length="242" mass="27670">MALKSIHNLPQRVIFTPLPYGSEKYNDLVPTAFARAMFDSHSLSLRMFTIEHAGNKNPSWLHHRGTDKSVSVNLPENWYACDNFLGFAVCYYDSLVETTAHLIPSCNRMMWMIQKLSLSNHSKCYTFYLDGESTIHLFYVPLAGVWDTSKANGKTPNDYGFIGVTFSGQIKNYGFRLLYKDELEHETLLQMTGDNDEPTEHSIWKRRSRYDDSEHHNEASCSSSKKQRSGSNVDVPVNPETL</sequence>
<dbReference type="InterPro" id="IPR045344">
    <property type="entry name" value="C-JID"/>
</dbReference>
<accession>A0ABD2SWD9</accession>
<dbReference type="EMBL" id="JBJKTR010000013">
    <property type="protein sequence ID" value="KAL3348061.1"/>
    <property type="molecule type" value="Genomic_DNA"/>
</dbReference>
<protein>
    <recommendedName>
        <fullName evidence="4">C-JID domain-containing protein</fullName>
    </recommendedName>
</protein>
<dbReference type="Pfam" id="PF20160">
    <property type="entry name" value="C-JID"/>
    <property type="match status" value="1"/>
</dbReference>
<organism evidence="5 6">
    <name type="scientific">Solanum stoloniferum</name>
    <dbReference type="NCBI Taxonomy" id="62892"/>
    <lineage>
        <taxon>Eukaryota</taxon>
        <taxon>Viridiplantae</taxon>
        <taxon>Streptophyta</taxon>
        <taxon>Embryophyta</taxon>
        <taxon>Tracheophyta</taxon>
        <taxon>Spermatophyta</taxon>
        <taxon>Magnoliopsida</taxon>
        <taxon>eudicotyledons</taxon>
        <taxon>Gunneridae</taxon>
        <taxon>Pentapetalae</taxon>
        <taxon>asterids</taxon>
        <taxon>lamiids</taxon>
        <taxon>Solanales</taxon>
        <taxon>Solanaceae</taxon>
        <taxon>Solanoideae</taxon>
        <taxon>Solaneae</taxon>
        <taxon>Solanum</taxon>
    </lineage>
</organism>
<keyword evidence="2" id="KW-0677">Repeat</keyword>